<accession>A0A3E3J2R7</accession>
<dbReference type="AlphaFoldDB" id="A0A3E3J2R7"/>
<sequence>MDGWYKSHLAFILPICFVCYALDCDLTKIRGKQLDLMMDAAGEGYAMLAALGCPVLPGGSEKAFAPGWEELRRAL</sequence>
<dbReference type="EMBL" id="QVLU01000003">
    <property type="protein sequence ID" value="RGE73616.1"/>
    <property type="molecule type" value="Genomic_DNA"/>
</dbReference>
<gene>
    <name evidence="1" type="ORF">DWY69_05450</name>
</gene>
<protein>
    <submittedName>
        <fullName evidence="1">Uncharacterized protein</fullName>
    </submittedName>
</protein>
<proteinExistence type="predicted"/>
<evidence type="ECO:0000313" key="2">
    <source>
        <dbReference type="Proteomes" id="UP000261166"/>
    </source>
</evidence>
<comment type="caution">
    <text evidence="1">The sequence shown here is derived from an EMBL/GenBank/DDBJ whole genome shotgun (WGS) entry which is preliminary data.</text>
</comment>
<organism evidence="1 2">
    <name type="scientific">Eisenbergiella massiliensis</name>
    <dbReference type="NCBI Taxonomy" id="1720294"/>
    <lineage>
        <taxon>Bacteria</taxon>
        <taxon>Bacillati</taxon>
        <taxon>Bacillota</taxon>
        <taxon>Clostridia</taxon>
        <taxon>Lachnospirales</taxon>
        <taxon>Lachnospiraceae</taxon>
        <taxon>Eisenbergiella</taxon>
    </lineage>
</organism>
<name>A0A3E3J2R7_9FIRM</name>
<dbReference type="Proteomes" id="UP000261166">
    <property type="component" value="Unassembled WGS sequence"/>
</dbReference>
<reference evidence="1 2" key="1">
    <citation type="submission" date="2018-08" db="EMBL/GenBank/DDBJ databases">
        <title>A genome reference for cultivated species of the human gut microbiota.</title>
        <authorList>
            <person name="Zou Y."/>
            <person name="Xue W."/>
            <person name="Luo G."/>
        </authorList>
    </citation>
    <scope>NUCLEOTIDE SEQUENCE [LARGE SCALE GENOMIC DNA]</scope>
    <source>
        <strain evidence="1 2">AF26-4BH</strain>
    </source>
</reference>
<evidence type="ECO:0000313" key="1">
    <source>
        <dbReference type="EMBL" id="RGE73616.1"/>
    </source>
</evidence>